<reference evidence="1 2" key="1">
    <citation type="submission" date="2016-10" db="EMBL/GenBank/DDBJ databases">
        <authorList>
            <person name="de Groot N.N."/>
        </authorList>
    </citation>
    <scope>NUCLEOTIDE SEQUENCE [LARGE SCALE GENOMIC DNA]</scope>
    <source>
        <strain evidence="1">MBHS1</strain>
    </source>
</reference>
<name>A0A1H6F585_9GAMM</name>
<sequence>MQLIQASGAAQQAVGLGAAFQAVFTFRGFQAVTPPAKHPMLTDAKILSKYPAAPLFAFKLAAVNLHQAEQAAHGFVLAVAVGVMVVNPEQVAVAHGGLVCGGRHGCLLLAAQMFIKAVIKALLQMAEIHFAGKATETRFVFIVMLLTLAFGEQNAQRREGADTELRAVLPQVNVSVERGFIILAEFSGVADGFAGEQINKLLKLRIIAEGQLVTVFFNAVRQILQLPDDFFQQSAAAGLNKDAEAVTGIFRVFNTGRFRGVDADVLRVIRCFSDQVPQPCGNDRLMIKGEMCRRGKAQGDAECAQGEQRKYGHRITLVDSVGRYFMRFLRHCLGFIRCQCPIHRQHPAWT</sequence>
<evidence type="ECO:0000313" key="2">
    <source>
        <dbReference type="Proteomes" id="UP000236724"/>
    </source>
</evidence>
<keyword evidence="2" id="KW-1185">Reference proteome</keyword>
<gene>
    <name evidence="1" type="ORF">MBHS_01105</name>
</gene>
<evidence type="ECO:0000313" key="1">
    <source>
        <dbReference type="EMBL" id="SEH05252.1"/>
    </source>
</evidence>
<proteinExistence type="predicted"/>
<accession>A0A1H6F585</accession>
<protein>
    <submittedName>
        <fullName evidence="1">Uncharacterized protein</fullName>
    </submittedName>
</protein>
<dbReference type="Proteomes" id="UP000236724">
    <property type="component" value="Unassembled WGS sequence"/>
</dbReference>
<dbReference type="AlphaFoldDB" id="A0A1H6F585"/>
<organism evidence="1 2">
    <name type="scientific">Candidatus Venteria ishoeyi</name>
    <dbReference type="NCBI Taxonomy" id="1899563"/>
    <lineage>
        <taxon>Bacteria</taxon>
        <taxon>Pseudomonadati</taxon>
        <taxon>Pseudomonadota</taxon>
        <taxon>Gammaproteobacteria</taxon>
        <taxon>Thiotrichales</taxon>
        <taxon>Thiotrichaceae</taxon>
        <taxon>Venteria</taxon>
    </lineage>
</organism>
<dbReference type="EMBL" id="FMSV02000180">
    <property type="protein sequence ID" value="SEH05252.1"/>
    <property type="molecule type" value="Genomic_DNA"/>
</dbReference>